<sequence length="183" mass="20001">MCKSLHTYMTIRSRLCRAFTMSRNDAKRRRPRSELRARATRRGGDVTSPSSLASSLVVVLAGDRHGRPSCSLPISTLLPRANVGALGSRVCPLGCSSCDIANEKFQHVRLYVLDLRRRSCPMNYLSSFQWLSEPGTVPLPNTPPLHGIDKCARSTGMRPLALTSSIICRSGSSGGRCVNVNDN</sequence>
<organism evidence="2 3">
    <name type="scientific">Schizophyllum amplum</name>
    <dbReference type="NCBI Taxonomy" id="97359"/>
    <lineage>
        <taxon>Eukaryota</taxon>
        <taxon>Fungi</taxon>
        <taxon>Dikarya</taxon>
        <taxon>Basidiomycota</taxon>
        <taxon>Agaricomycotina</taxon>
        <taxon>Agaricomycetes</taxon>
        <taxon>Agaricomycetidae</taxon>
        <taxon>Agaricales</taxon>
        <taxon>Schizophyllaceae</taxon>
        <taxon>Schizophyllum</taxon>
    </lineage>
</organism>
<gene>
    <name evidence="2" type="ORF">BD626DRAFT_84511</name>
</gene>
<comment type="caution">
    <text evidence="2">The sequence shown here is derived from an EMBL/GenBank/DDBJ whole genome shotgun (WGS) entry which is preliminary data.</text>
</comment>
<dbReference type="AlphaFoldDB" id="A0A550C912"/>
<feature type="region of interest" description="Disordered" evidence="1">
    <location>
        <begin position="24"/>
        <end position="49"/>
    </location>
</feature>
<accession>A0A550C912</accession>
<dbReference type="EMBL" id="VDMD01000017">
    <property type="protein sequence ID" value="TRM61283.1"/>
    <property type="molecule type" value="Genomic_DNA"/>
</dbReference>
<name>A0A550C912_9AGAR</name>
<reference evidence="2 3" key="1">
    <citation type="journal article" date="2019" name="New Phytol.">
        <title>Comparative genomics reveals unique wood-decay strategies and fruiting body development in the Schizophyllaceae.</title>
        <authorList>
            <person name="Almasi E."/>
            <person name="Sahu N."/>
            <person name="Krizsan K."/>
            <person name="Balint B."/>
            <person name="Kovacs G.M."/>
            <person name="Kiss B."/>
            <person name="Cseklye J."/>
            <person name="Drula E."/>
            <person name="Henrissat B."/>
            <person name="Nagy I."/>
            <person name="Chovatia M."/>
            <person name="Adam C."/>
            <person name="LaButti K."/>
            <person name="Lipzen A."/>
            <person name="Riley R."/>
            <person name="Grigoriev I.V."/>
            <person name="Nagy L.G."/>
        </authorList>
    </citation>
    <scope>NUCLEOTIDE SEQUENCE [LARGE SCALE GENOMIC DNA]</scope>
    <source>
        <strain evidence="2 3">NL-1724</strain>
    </source>
</reference>
<evidence type="ECO:0000313" key="3">
    <source>
        <dbReference type="Proteomes" id="UP000320762"/>
    </source>
</evidence>
<keyword evidence="3" id="KW-1185">Reference proteome</keyword>
<evidence type="ECO:0000313" key="2">
    <source>
        <dbReference type="EMBL" id="TRM61283.1"/>
    </source>
</evidence>
<dbReference type="Proteomes" id="UP000320762">
    <property type="component" value="Unassembled WGS sequence"/>
</dbReference>
<evidence type="ECO:0000256" key="1">
    <source>
        <dbReference type="SAM" id="MobiDB-lite"/>
    </source>
</evidence>
<proteinExistence type="predicted"/>
<protein>
    <submittedName>
        <fullName evidence="2">Uncharacterized protein</fullName>
    </submittedName>
</protein>